<keyword evidence="2" id="KW-1185">Reference proteome</keyword>
<comment type="caution">
    <text evidence="1">The sequence shown here is derived from an EMBL/GenBank/DDBJ whole genome shotgun (WGS) entry which is preliminary data.</text>
</comment>
<evidence type="ECO:0000313" key="1">
    <source>
        <dbReference type="EMBL" id="TKR60858.1"/>
    </source>
</evidence>
<evidence type="ECO:0000313" key="2">
    <source>
        <dbReference type="Proteomes" id="UP000298663"/>
    </source>
</evidence>
<accession>A0A4U5LX98</accession>
<reference evidence="1 2" key="1">
    <citation type="journal article" date="2015" name="Genome Biol.">
        <title>Comparative genomics of Steinernema reveals deeply conserved gene regulatory networks.</title>
        <authorList>
            <person name="Dillman A.R."/>
            <person name="Macchietto M."/>
            <person name="Porter C.F."/>
            <person name="Rogers A."/>
            <person name="Williams B."/>
            <person name="Antoshechkin I."/>
            <person name="Lee M.M."/>
            <person name="Goodwin Z."/>
            <person name="Lu X."/>
            <person name="Lewis E.E."/>
            <person name="Goodrich-Blair H."/>
            <person name="Stock S.P."/>
            <person name="Adams B.J."/>
            <person name="Sternberg P.W."/>
            <person name="Mortazavi A."/>
        </authorList>
    </citation>
    <scope>NUCLEOTIDE SEQUENCE [LARGE SCALE GENOMIC DNA]</scope>
    <source>
        <strain evidence="1 2">ALL</strain>
    </source>
</reference>
<organism evidence="1 2">
    <name type="scientific">Steinernema carpocapsae</name>
    <name type="common">Entomopathogenic nematode</name>
    <dbReference type="NCBI Taxonomy" id="34508"/>
    <lineage>
        <taxon>Eukaryota</taxon>
        <taxon>Metazoa</taxon>
        <taxon>Ecdysozoa</taxon>
        <taxon>Nematoda</taxon>
        <taxon>Chromadorea</taxon>
        <taxon>Rhabditida</taxon>
        <taxon>Tylenchina</taxon>
        <taxon>Panagrolaimomorpha</taxon>
        <taxon>Strongyloidoidea</taxon>
        <taxon>Steinernematidae</taxon>
        <taxon>Steinernema</taxon>
    </lineage>
</organism>
<gene>
    <name evidence="1" type="ORF">L596_028042</name>
</gene>
<sequence>MFMLMRLLPSSAVRRSPPTVIRCEVKFIGVPIPRYERVPDWLSYMLLFTSKSFLIAFLFSCSPRLVLTINSGE</sequence>
<dbReference type="Proteomes" id="UP000298663">
    <property type="component" value="Unassembled WGS sequence"/>
</dbReference>
<name>A0A4U5LX98_STECR</name>
<dbReference type="EMBL" id="AZBU02000011">
    <property type="protein sequence ID" value="TKR60858.1"/>
    <property type="molecule type" value="Genomic_DNA"/>
</dbReference>
<protein>
    <submittedName>
        <fullName evidence="1">Uncharacterized protein</fullName>
    </submittedName>
</protein>
<proteinExistence type="predicted"/>
<reference evidence="1 2" key="2">
    <citation type="journal article" date="2019" name="G3 (Bethesda)">
        <title>Hybrid Assembly of the Genome of the Entomopathogenic Nematode Steinernema carpocapsae Identifies the X-Chromosome.</title>
        <authorList>
            <person name="Serra L."/>
            <person name="Macchietto M."/>
            <person name="Macias-Munoz A."/>
            <person name="McGill C.J."/>
            <person name="Rodriguez I.M."/>
            <person name="Rodriguez B."/>
            <person name="Murad R."/>
            <person name="Mortazavi A."/>
        </authorList>
    </citation>
    <scope>NUCLEOTIDE SEQUENCE [LARGE SCALE GENOMIC DNA]</scope>
    <source>
        <strain evidence="1 2">ALL</strain>
    </source>
</reference>
<dbReference type="AlphaFoldDB" id="A0A4U5LX98"/>